<protein>
    <submittedName>
        <fullName evidence="1">Uncharacterized protein</fullName>
    </submittedName>
</protein>
<proteinExistence type="predicted"/>
<accession>A0AAU8MQQ7</accession>
<name>A0AAU8MQQ7_9GAMM</name>
<evidence type="ECO:0000313" key="1">
    <source>
        <dbReference type="EMBL" id="XCO73944.1"/>
    </source>
</evidence>
<dbReference type="AlphaFoldDB" id="A0AAU8MQQ7"/>
<reference evidence="1" key="1">
    <citation type="submission" date="2024-06" db="EMBL/GenBank/DDBJ databases">
        <authorList>
            <person name="Li S."/>
        </authorList>
    </citation>
    <scope>NUCLEOTIDE SEQUENCE</scope>
    <source>
        <strain evidence="1">SR10</strain>
    </source>
</reference>
<dbReference type="Gene3D" id="3.90.210.10">
    <property type="entry name" value="Heat-Labile Enterotoxin, subunit A"/>
    <property type="match status" value="1"/>
</dbReference>
<gene>
    <name evidence="1" type="ORF">ABU614_16330</name>
</gene>
<sequence>MPITLYRGDTRTPDQIRTAKGFAPWVTTTPDTGRAIILRCIVPRGPAPRLPPPANDTSLQVLLDTAAPTLWDVLRNIKNEKTRRTVHVSTDTSQDTGGYSSSYVYKMSIGLNVQALGTGAVTPVASAGDLASAVKANVFFDAATLATSSLFGISGGPVNPGVEVAFLTTIPKTYITHYCEPGNTDPGSATRPWKVFAQ</sequence>
<dbReference type="EMBL" id="CP159925">
    <property type="protein sequence ID" value="XCO73944.1"/>
    <property type="molecule type" value="Genomic_DNA"/>
</dbReference>
<dbReference type="RefSeq" id="WP_363796822.1">
    <property type="nucleotide sequence ID" value="NZ_CP159925.1"/>
</dbReference>
<dbReference type="SUPFAM" id="SSF56399">
    <property type="entry name" value="ADP-ribosylation"/>
    <property type="match status" value="1"/>
</dbReference>
<organism evidence="1">
    <name type="scientific">Lysobacter firmicutimachus</name>
    <dbReference type="NCBI Taxonomy" id="1792846"/>
    <lineage>
        <taxon>Bacteria</taxon>
        <taxon>Pseudomonadati</taxon>
        <taxon>Pseudomonadota</taxon>
        <taxon>Gammaproteobacteria</taxon>
        <taxon>Lysobacterales</taxon>
        <taxon>Lysobacteraceae</taxon>
        <taxon>Lysobacter</taxon>
    </lineage>
</organism>